<dbReference type="Pfam" id="PF13450">
    <property type="entry name" value="NAD_binding_8"/>
    <property type="match status" value="1"/>
</dbReference>
<dbReference type="InterPro" id="IPR036188">
    <property type="entry name" value="FAD/NAD-bd_sf"/>
</dbReference>
<dbReference type="SUPFAM" id="SSF51905">
    <property type="entry name" value="FAD/NAD(P)-binding domain"/>
    <property type="match status" value="1"/>
</dbReference>
<dbReference type="InterPro" id="IPR002937">
    <property type="entry name" value="Amino_oxidase"/>
</dbReference>
<evidence type="ECO:0000313" key="3">
    <source>
        <dbReference type="EMBL" id="KGH10009.1"/>
    </source>
</evidence>
<dbReference type="Gene3D" id="3.50.50.60">
    <property type="entry name" value="FAD/NAD(P)-binding domain"/>
    <property type="match status" value="2"/>
</dbReference>
<organism evidence="3 4">
    <name type="scientific">Comamonas thiooxydans</name>
    <dbReference type="NCBI Taxonomy" id="363952"/>
    <lineage>
        <taxon>Bacteria</taxon>
        <taxon>Pseudomonadati</taxon>
        <taxon>Pseudomonadota</taxon>
        <taxon>Betaproteobacteria</taxon>
        <taxon>Burkholderiales</taxon>
        <taxon>Comamonadaceae</taxon>
        <taxon>Comamonas</taxon>
    </lineage>
</organism>
<dbReference type="Pfam" id="PF01593">
    <property type="entry name" value="Amino_oxidase"/>
    <property type="match status" value="1"/>
</dbReference>
<dbReference type="Gene3D" id="3.90.660.10">
    <property type="match status" value="1"/>
</dbReference>
<proteinExistence type="inferred from homology"/>
<feature type="domain" description="Amine oxidase" evidence="2">
    <location>
        <begin position="102"/>
        <end position="362"/>
    </location>
</feature>
<comment type="similarity">
    <text evidence="1">Belongs to the flavin monoamine oxidase family.</text>
</comment>
<dbReference type="Proteomes" id="UP000029549">
    <property type="component" value="Unassembled WGS sequence"/>
</dbReference>
<name>A0A0E3BST5_9BURK</name>
<dbReference type="AlphaFoldDB" id="A0A0E3BST5"/>
<dbReference type="GO" id="GO:0016491">
    <property type="term" value="F:oxidoreductase activity"/>
    <property type="evidence" value="ECO:0007669"/>
    <property type="project" value="InterPro"/>
</dbReference>
<dbReference type="SUPFAM" id="SSF54373">
    <property type="entry name" value="FAD-linked reductases, C-terminal domain"/>
    <property type="match status" value="1"/>
</dbReference>
<dbReference type="InterPro" id="IPR050703">
    <property type="entry name" value="Flavin_MAO"/>
</dbReference>
<evidence type="ECO:0000259" key="2">
    <source>
        <dbReference type="Pfam" id="PF01593"/>
    </source>
</evidence>
<evidence type="ECO:0000313" key="4">
    <source>
        <dbReference type="Proteomes" id="UP000029549"/>
    </source>
</evidence>
<reference evidence="3 4" key="1">
    <citation type="submission" date="2013-09" db="EMBL/GenBank/DDBJ databases">
        <title>High correlation between genotypes and phenotypes of environmental bacteria Comamonas testosteroni strains.</title>
        <authorList>
            <person name="Liu L."/>
            <person name="Zhu W."/>
            <person name="Xia X."/>
            <person name="Xu B."/>
            <person name="Luo M."/>
            <person name="Wang G."/>
        </authorList>
    </citation>
    <scope>NUCLEOTIDE SEQUENCE [LARGE SCALE GENOMIC DNA]</scope>
    <source>
        <strain evidence="3 4">DF2</strain>
    </source>
</reference>
<sequence>MSMQHARIAIVGAGLSGLYATWLLQRQGIDDVVILEARDVLGGRIASFDAGTSSLDRFDLGPTWFWPDYQRELDQLIHELGLARFAQHEAGDMVVERTAGAPPQRMRGYANVPTSMRLLGGMGALIDAIRGQLPTERIVTGQSVCRLRRMAHGIELDSEDANGHASTWHAQHVLLALPPRLVTQGMTFSPALPERLAAQWQETATWMAPHAKYIAVYEQPFWREQGLSGEARSMIGPLGEIHDSSMPGGRAALFGFFGLPVSVRQQVPEDVLRQHCRAQFARLFGPKAATPIADAVKDWAVDPFTAVADDQHSGGQHPHAPVATVASGPWQDVLIGIASEWSPQFPGYVAGAIEAARLGVQALPAPEAGLACSTPT</sequence>
<dbReference type="EMBL" id="AWTP01000118">
    <property type="protein sequence ID" value="KGH10009.1"/>
    <property type="molecule type" value="Genomic_DNA"/>
</dbReference>
<protein>
    <submittedName>
        <fullName evidence="3">Amine oxidase</fullName>
    </submittedName>
</protein>
<accession>A0A0E3BST5</accession>
<evidence type="ECO:0000256" key="1">
    <source>
        <dbReference type="ARBA" id="ARBA00005995"/>
    </source>
</evidence>
<dbReference type="PANTHER" id="PTHR43563:SF1">
    <property type="entry name" value="AMINE OXIDASE [FLAVIN-CONTAINING] B"/>
    <property type="match status" value="1"/>
</dbReference>
<keyword evidence="4" id="KW-1185">Reference proteome</keyword>
<dbReference type="PANTHER" id="PTHR43563">
    <property type="entry name" value="AMINE OXIDASE"/>
    <property type="match status" value="1"/>
</dbReference>
<comment type="caution">
    <text evidence="3">The sequence shown here is derived from an EMBL/GenBank/DDBJ whole genome shotgun (WGS) entry which is preliminary data.</text>
</comment>
<gene>
    <name evidence="3" type="ORF">P608_15915</name>
</gene>